<dbReference type="PANTHER" id="PTHR43806">
    <property type="entry name" value="PEPTIDASE S8"/>
    <property type="match status" value="1"/>
</dbReference>
<evidence type="ECO:0000256" key="1">
    <source>
        <dbReference type="ARBA" id="ARBA00011073"/>
    </source>
</evidence>
<keyword evidence="8" id="KW-1185">Reference proteome</keyword>
<evidence type="ECO:0000256" key="4">
    <source>
        <dbReference type="ARBA" id="ARBA00022825"/>
    </source>
</evidence>
<evidence type="ECO:0000313" key="8">
    <source>
        <dbReference type="Proteomes" id="UP001430848"/>
    </source>
</evidence>
<evidence type="ECO:0000259" key="6">
    <source>
        <dbReference type="Pfam" id="PF00082"/>
    </source>
</evidence>
<evidence type="ECO:0000256" key="2">
    <source>
        <dbReference type="ARBA" id="ARBA00022670"/>
    </source>
</evidence>
<evidence type="ECO:0000313" key="7">
    <source>
        <dbReference type="EMBL" id="KAK7739615.1"/>
    </source>
</evidence>
<keyword evidence="2" id="KW-0645">Protease</keyword>
<dbReference type="Proteomes" id="UP001430848">
    <property type="component" value="Unassembled WGS sequence"/>
</dbReference>
<dbReference type="CDD" id="cd00306">
    <property type="entry name" value="Peptidases_S8_S53"/>
    <property type="match status" value="1"/>
</dbReference>
<feature type="domain" description="Peptidase S8/S53" evidence="6">
    <location>
        <begin position="521"/>
        <end position="749"/>
    </location>
</feature>
<dbReference type="EMBL" id="JAKNSF020000004">
    <property type="protein sequence ID" value="KAK7739615.1"/>
    <property type="molecule type" value="Genomic_DNA"/>
</dbReference>
<dbReference type="InterPro" id="IPR050131">
    <property type="entry name" value="Peptidase_S8_subtilisin-like"/>
</dbReference>
<evidence type="ECO:0000256" key="3">
    <source>
        <dbReference type="ARBA" id="ARBA00022801"/>
    </source>
</evidence>
<dbReference type="PANTHER" id="PTHR43806:SF11">
    <property type="entry name" value="CEREVISIN-RELATED"/>
    <property type="match status" value="1"/>
</dbReference>
<proteinExistence type="inferred from homology"/>
<dbReference type="SUPFAM" id="SSF52743">
    <property type="entry name" value="Subtilisin-like"/>
    <property type="match status" value="1"/>
</dbReference>
<dbReference type="InterPro" id="IPR036852">
    <property type="entry name" value="Peptidase_S8/S53_dom_sf"/>
</dbReference>
<evidence type="ECO:0000256" key="5">
    <source>
        <dbReference type="SAM" id="MobiDB-lite"/>
    </source>
</evidence>
<dbReference type="Gene3D" id="3.40.50.200">
    <property type="entry name" value="Peptidase S8/S53 domain"/>
    <property type="match status" value="1"/>
</dbReference>
<organism evidence="7 8">
    <name type="scientific">Diaporthe eres</name>
    <name type="common">Phomopsis oblonga</name>
    <dbReference type="NCBI Taxonomy" id="83184"/>
    <lineage>
        <taxon>Eukaryota</taxon>
        <taxon>Fungi</taxon>
        <taxon>Dikarya</taxon>
        <taxon>Ascomycota</taxon>
        <taxon>Pezizomycotina</taxon>
        <taxon>Sordariomycetes</taxon>
        <taxon>Sordariomycetidae</taxon>
        <taxon>Diaporthales</taxon>
        <taxon>Diaporthaceae</taxon>
        <taxon>Diaporthe</taxon>
        <taxon>Diaporthe eres species complex</taxon>
    </lineage>
</organism>
<sequence length="831" mass="92103">MDNGTYYLPHCDEEPQTLFRSDGTTFTLFCDHIESSSTGVFVLPPDPKTEGPCGPDEVCFYRRNLTSTCGSDSHPSRFWLWDSIGSRQAGNVTRDELQKIAKTLADILPGGNSGSSGGGGQGLAQFSCHGEEMYGKLAWSFFEMGLKPKNIITLGLSIIEGIFKAFFSLSDPLVSNVQAWVDQVDMEFSELNVCLDCANNFEQSAICRALAKHSDIHRSMNTVTSIKNVAHKNVILKIIEAILNSTLSYYRNTVFDFVGNWGSLITGWQQAHRLCRTQWDFNHLDQPNEEEKEPDDEDDWYPRYDMQLKPGTTYADLQSLKPLLDQAAGSDVGADSSYVPAMGAAYVMDVHPRQVDLVRMHHAVDFVRCMGIWSRASKDHDDLGVQRTYLEGVGKTWTPPAIDIMDDDPPPSEPTSDSSQSQAFDYQKLLSMKKGFDITKEDNFYFQSPRGEGSWIFVIDSGFSTGSWPDEYSAALSNPSGTRRVERYMVKQEKCITRLDPAALQDGWTYASRTLDDIEFTDSSGGGHGTAVGIIAGGRTRGVASRANLHLIKFLDGFNNPAPDGPRIWDYHVTRPAFIDAMRHIYDLVTKRSAEYPPAKSVISLTSNFFTTGDQWSYFDTEDHWLAAWNEWTTKLNNLGVTIVVAAGNKGLQSTGNAPVDFLADTYPHKWITKNSPFILVGGAYADGSLWAATTPDSPQAGVISTVYAQADGVPTCNMNGQVTDNNAGTSFAAPAVAGLVANFLTYPWKDATNNPFDPSDNSKGSMGERMKAALPPDAPWGVEWSQAEHLKPSDVVKYSDEELDPDYRRYYFHRRSQLLYGTRLGPEPNL</sequence>
<accession>A0ABR1PM47</accession>
<dbReference type="PROSITE" id="PS00138">
    <property type="entry name" value="SUBTILASE_SER"/>
    <property type="match status" value="1"/>
</dbReference>
<comment type="similarity">
    <text evidence="1">Belongs to the peptidase S8 family.</text>
</comment>
<dbReference type="InterPro" id="IPR023828">
    <property type="entry name" value="Peptidase_S8_Ser-AS"/>
</dbReference>
<feature type="region of interest" description="Disordered" evidence="5">
    <location>
        <begin position="399"/>
        <end position="422"/>
    </location>
</feature>
<reference evidence="7 8" key="1">
    <citation type="submission" date="2024-02" db="EMBL/GenBank/DDBJ databases">
        <title>De novo assembly and annotation of 12 fungi associated with fruit tree decline syndrome in Ontario, Canada.</title>
        <authorList>
            <person name="Sulman M."/>
            <person name="Ellouze W."/>
            <person name="Ilyukhin E."/>
        </authorList>
    </citation>
    <scope>NUCLEOTIDE SEQUENCE [LARGE SCALE GENOMIC DNA]</scope>
    <source>
        <strain evidence="7 8">M169</strain>
    </source>
</reference>
<dbReference type="Pfam" id="PF00082">
    <property type="entry name" value="Peptidase_S8"/>
    <property type="match status" value="1"/>
</dbReference>
<keyword evidence="4" id="KW-0720">Serine protease</keyword>
<name>A0ABR1PM47_DIAER</name>
<protein>
    <recommendedName>
        <fullName evidence="6">Peptidase S8/S53 domain-containing protein</fullName>
    </recommendedName>
</protein>
<gene>
    <name evidence="7" type="ORF">SLS63_001961</name>
</gene>
<keyword evidence="3" id="KW-0378">Hydrolase</keyword>
<dbReference type="InterPro" id="IPR000209">
    <property type="entry name" value="Peptidase_S8/S53_dom"/>
</dbReference>
<comment type="caution">
    <text evidence="7">The sequence shown here is derived from an EMBL/GenBank/DDBJ whole genome shotgun (WGS) entry which is preliminary data.</text>
</comment>